<accession>D9PKT7</accession>
<dbReference type="EMBL" id="ADZX01000640">
    <property type="protein sequence ID" value="EFK95826.1"/>
    <property type="molecule type" value="Genomic_DNA"/>
</dbReference>
<evidence type="ECO:0000256" key="3">
    <source>
        <dbReference type="ARBA" id="ARBA00022840"/>
    </source>
</evidence>
<keyword evidence="3" id="KW-0067">ATP-binding</keyword>
<dbReference type="PROSITE" id="PS50979">
    <property type="entry name" value="BC"/>
    <property type="match status" value="1"/>
</dbReference>
<dbReference type="EC" id="6.3.4.6" evidence="6"/>
<protein>
    <submittedName>
        <fullName evidence="6">Protein containing Carbamoyl phosphate synthase, large subunit, N-terminal domain</fullName>
        <ecNumber evidence="6">6.3.4.6</ecNumber>
    </submittedName>
</protein>
<dbReference type="AlphaFoldDB" id="D9PKT7"/>
<comment type="caution">
    <text evidence="6">The sequence shown here is derived from an EMBL/GenBank/DDBJ whole genome shotgun (WGS) entry which is preliminary data.</text>
</comment>
<dbReference type="SUPFAM" id="SSF52440">
    <property type="entry name" value="PreATP-grasp domain"/>
    <property type="match status" value="1"/>
</dbReference>
<feature type="non-terminal residue" evidence="6">
    <location>
        <position position="59"/>
    </location>
</feature>
<dbReference type="InterPro" id="IPR005481">
    <property type="entry name" value="BC-like_N"/>
</dbReference>
<dbReference type="PANTHER" id="PTHR18866:SF33">
    <property type="entry name" value="METHYLCROTONOYL-COA CARBOXYLASE SUBUNIT ALPHA, MITOCHONDRIAL-RELATED"/>
    <property type="match status" value="1"/>
</dbReference>
<dbReference type="Pfam" id="PF00289">
    <property type="entry name" value="Biotin_carb_N"/>
    <property type="match status" value="1"/>
</dbReference>
<reference evidence="6" key="1">
    <citation type="submission" date="2010-07" db="EMBL/GenBank/DDBJ databases">
        <authorList>
            <consortium name="CONSOLIDER consortium CSD2007-00005"/>
            <person name="Guazzaroni M.-E."/>
            <person name="Richter M."/>
            <person name="Garcia-Salamanca A."/>
            <person name="Yarza P."/>
            <person name="Ferrer M."/>
        </authorList>
    </citation>
    <scope>NUCLEOTIDE SEQUENCE</scope>
</reference>
<dbReference type="Gene3D" id="3.40.50.20">
    <property type="match status" value="1"/>
</dbReference>
<evidence type="ECO:0000256" key="4">
    <source>
        <dbReference type="ARBA" id="ARBA00023267"/>
    </source>
</evidence>
<dbReference type="InterPro" id="IPR016185">
    <property type="entry name" value="PreATP-grasp_dom_sf"/>
</dbReference>
<evidence type="ECO:0000313" key="6">
    <source>
        <dbReference type="EMBL" id="EFK95826.1"/>
    </source>
</evidence>
<keyword evidence="4" id="KW-0092">Biotin</keyword>
<dbReference type="GO" id="GO:0004847">
    <property type="term" value="F:urea carboxylase activity"/>
    <property type="evidence" value="ECO:0007669"/>
    <property type="project" value="UniProtKB-EC"/>
</dbReference>
<proteinExistence type="predicted"/>
<dbReference type="GO" id="GO:0005524">
    <property type="term" value="F:ATP binding"/>
    <property type="evidence" value="ECO:0007669"/>
    <property type="project" value="UniProtKB-KW"/>
</dbReference>
<sequence>MFTRVLIANRGEIACRVIRTCKKMGIETVAVYSEIDRDSLHVRTADHAICIGPAESARS</sequence>
<dbReference type="InterPro" id="IPR011764">
    <property type="entry name" value="Biotin_carboxylation_dom"/>
</dbReference>
<name>D9PKT7_9ZZZZ</name>
<reference evidence="6" key="2">
    <citation type="journal article" date="2011" name="Microb. Ecol.">
        <title>Taxonomic and Functional Metagenomic Profiling of the Microbial Community in the Anoxic Sediment of a Sub-saline Shallow Lake (Laguna de Carrizo, Central Spain).</title>
        <authorList>
            <person name="Ferrer M."/>
            <person name="Guazzaroni M.E."/>
            <person name="Richter M."/>
            <person name="Garcia-Salamanca A."/>
            <person name="Yarza P."/>
            <person name="Suarez-Suarez A."/>
            <person name="Solano J."/>
            <person name="Alcaide M."/>
            <person name="van Dillewijn P."/>
            <person name="Molina-Henares M.A."/>
            <person name="Lopez-Cortes N."/>
            <person name="Al-Ramahi Y."/>
            <person name="Guerrero C."/>
            <person name="Acosta A."/>
            <person name="de Eugenio L.I."/>
            <person name="Martinez V."/>
            <person name="Marques S."/>
            <person name="Rojo F."/>
            <person name="Santero E."/>
            <person name="Genilloud O."/>
            <person name="Perez-Perez J."/>
            <person name="Rossello-Mora R."/>
            <person name="Ramos J.L."/>
        </authorList>
    </citation>
    <scope>NUCLEOTIDE SEQUENCE</scope>
</reference>
<evidence type="ECO:0000256" key="2">
    <source>
        <dbReference type="ARBA" id="ARBA00022741"/>
    </source>
</evidence>
<organism evidence="6">
    <name type="scientific">sediment metagenome</name>
    <dbReference type="NCBI Taxonomy" id="749907"/>
    <lineage>
        <taxon>unclassified sequences</taxon>
        <taxon>metagenomes</taxon>
        <taxon>ecological metagenomes</taxon>
    </lineage>
</organism>
<gene>
    <name evidence="6" type="ORF">LDC_2156</name>
</gene>
<evidence type="ECO:0000259" key="5">
    <source>
        <dbReference type="PROSITE" id="PS50979"/>
    </source>
</evidence>
<keyword evidence="1 6" id="KW-0436">Ligase</keyword>
<dbReference type="InterPro" id="IPR050856">
    <property type="entry name" value="Biotin_carboxylase_complex"/>
</dbReference>
<keyword evidence="2" id="KW-0547">Nucleotide-binding</keyword>
<evidence type="ECO:0000256" key="1">
    <source>
        <dbReference type="ARBA" id="ARBA00022598"/>
    </source>
</evidence>
<dbReference type="PANTHER" id="PTHR18866">
    <property type="entry name" value="CARBOXYLASE:PYRUVATE/ACETYL-COA/PROPIONYL-COA CARBOXYLASE"/>
    <property type="match status" value="1"/>
</dbReference>
<feature type="domain" description="Biotin carboxylation" evidence="5">
    <location>
        <begin position="1"/>
        <end position="59"/>
    </location>
</feature>